<evidence type="ECO:0008006" key="5">
    <source>
        <dbReference type="Google" id="ProtNLM"/>
    </source>
</evidence>
<keyword evidence="4" id="KW-1185">Reference proteome</keyword>
<dbReference type="AlphaFoldDB" id="F8A2Z6"/>
<feature type="compositionally biased region" description="Low complexity" evidence="1">
    <location>
        <begin position="146"/>
        <end position="169"/>
    </location>
</feature>
<keyword evidence="2" id="KW-0472">Membrane</keyword>
<keyword evidence="2" id="KW-1133">Transmembrane helix</keyword>
<feature type="compositionally biased region" description="Low complexity" evidence="1">
    <location>
        <begin position="184"/>
        <end position="213"/>
    </location>
</feature>
<accession>F8A2Z6</accession>
<dbReference type="Proteomes" id="UP000000485">
    <property type="component" value="Chromosome"/>
</dbReference>
<dbReference type="HOGENOM" id="CLU_996355_0_0_11"/>
<evidence type="ECO:0000256" key="2">
    <source>
        <dbReference type="SAM" id="Phobius"/>
    </source>
</evidence>
<dbReference type="eggNOG" id="ENOG5034329">
    <property type="taxonomic scope" value="Bacteria"/>
</dbReference>
<dbReference type="STRING" id="593907.Celgi_1332"/>
<dbReference type="KEGG" id="cga:Celgi_1332"/>
<sequence length="268" mass="27169" precursor="true">MDEGWRTTRVLRRQLLVWAAVAVLAWVGVVAAVSARAASDDPTPFDVTAAGIAFPAPLVAHGHVNVRLVDGRSFGLHLDPNPDQPGAAWIGASFVPWSALGVVDGCVAWVQWSGADEHFGEAGQDPVCLTTQMETPCPSPSPTPTPTRTSTPRPSVSPSSSASPTSQPTGLPSPTLQPTPAPSDTPSASPSSSPSPSAHPSVLPSPTSAPTATGGPGPVSPSPSSTSAPVQAELAVTGASSGVLFVIAVLLVMTGVIVWGLHRRGGVR</sequence>
<feature type="transmembrane region" description="Helical" evidence="2">
    <location>
        <begin position="242"/>
        <end position="261"/>
    </location>
</feature>
<reference evidence="4" key="1">
    <citation type="submission" date="2011-04" db="EMBL/GenBank/DDBJ databases">
        <title>Complete sequence of Cellvibrio gilvus ATCC 13127.</title>
        <authorList>
            <person name="Lucas S."/>
            <person name="Han J."/>
            <person name="Lapidus A."/>
            <person name="Cheng J.-F."/>
            <person name="Goodwin L."/>
            <person name="Pitluck S."/>
            <person name="Peters L."/>
            <person name="Munk A."/>
            <person name="Detter J.C."/>
            <person name="Han C."/>
            <person name="Tapia R."/>
            <person name="Land M."/>
            <person name="Hauser L."/>
            <person name="Kyrpides N."/>
            <person name="Ivanova N."/>
            <person name="Ovchinnikova G."/>
            <person name="Pagani I."/>
            <person name="Mead D."/>
            <person name="Brumm P."/>
            <person name="Woyke T."/>
        </authorList>
    </citation>
    <scope>NUCLEOTIDE SEQUENCE [LARGE SCALE GENOMIC DNA]</scope>
    <source>
        <strain evidence="4">ATCC 13127 / NRRL B-14078</strain>
    </source>
</reference>
<protein>
    <recommendedName>
        <fullName evidence="5">LPXTG-motif cell wall anchor domain protein</fullName>
    </recommendedName>
</protein>
<gene>
    <name evidence="3" type="ordered locus">Celgi_1332</name>
</gene>
<name>F8A2Z6_CELGA</name>
<evidence type="ECO:0000313" key="4">
    <source>
        <dbReference type="Proteomes" id="UP000000485"/>
    </source>
</evidence>
<evidence type="ECO:0000256" key="1">
    <source>
        <dbReference type="SAM" id="MobiDB-lite"/>
    </source>
</evidence>
<proteinExistence type="predicted"/>
<dbReference type="EMBL" id="CP002665">
    <property type="protein sequence ID" value="AEI11851.1"/>
    <property type="molecule type" value="Genomic_DNA"/>
</dbReference>
<organism evidence="3 4">
    <name type="scientific">Cellulomonas gilvus (strain ATCC 13127 / NRRL B-14078)</name>
    <name type="common">Cellvibrio gilvus</name>
    <dbReference type="NCBI Taxonomy" id="593907"/>
    <lineage>
        <taxon>Bacteria</taxon>
        <taxon>Bacillati</taxon>
        <taxon>Actinomycetota</taxon>
        <taxon>Actinomycetes</taxon>
        <taxon>Micrococcales</taxon>
        <taxon>Cellulomonadaceae</taxon>
        <taxon>Cellulomonas</taxon>
    </lineage>
</organism>
<evidence type="ECO:0000313" key="3">
    <source>
        <dbReference type="EMBL" id="AEI11851.1"/>
    </source>
</evidence>
<keyword evidence="2" id="KW-0812">Transmembrane</keyword>
<feature type="region of interest" description="Disordered" evidence="1">
    <location>
        <begin position="130"/>
        <end position="227"/>
    </location>
</feature>